<dbReference type="SUPFAM" id="SSF54373">
    <property type="entry name" value="FAD-linked reductases, C-terminal domain"/>
    <property type="match status" value="1"/>
</dbReference>
<evidence type="ECO:0000256" key="2">
    <source>
        <dbReference type="ARBA" id="ARBA00023033"/>
    </source>
</evidence>
<protein>
    <submittedName>
        <fullName evidence="4">Monooxygenase</fullName>
    </submittedName>
</protein>
<evidence type="ECO:0000313" key="4">
    <source>
        <dbReference type="EMBL" id="PAU47583.1"/>
    </source>
</evidence>
<evidence type="ECO:0000313" key="5">
    <source>
        <dbReference type="Proteomes" id="UP000218944"/>
    </source>
</evidence>
<dbReference type="AlphaFoldDB" id="A0A2A2D554"/>
<proteinExistence type="predicted"/>
<feature type="domain" description="FAD-binding" evidence="3">
    <location>
        <begin position="5"/>
        <end position="347"/>
    </location>
</feature>
<dbReference type="Proteomes" id="UP000218944">
    <property type="component" value="Unassembled WGS sequence"/>
</dbReference>
<evidence type="ECO:0000256" key="1">
    <source>
        <dbReference type="ARBA" id="ARBA00023002"/>
    </source>
</evidence>
<dbReference type="PRINTS" id="PR00420">
    <property type="entry name" value="RNGMNOXGNASE"/>
</dbReference>
<dbReference type="InterPro" id="IPR036188">
    <property type="entry name" value="FAD/NAD-bd_sf"/>
</dbReference>
<gene>
    <name evidence="4" type="ORF">CK936_17860</name>
</gene>
<dbReference type="SUPFAM" id="SSF51905">
    <property type="entry name" value="FAD/NAD(P)-binding domain"/>
    <property type="match status" value="1"/>
</dbReference>
<keyword evidence="1" id="KW-0560">Oxidoreductase</keyword>
<accession>A0A2A2D554</accession>
<dbReference type="Gene3D" id="3.50.50.60">
    <property type="entry name" value="FAD/NAD(P)-binding domain"/>
    <property type="match status" value="1"/>
</dbReference>
<keyword evidence="2 4" id="KW-0503">Monooxygenase</keyword>
<dbReference type="GO" id="GO:0071949">
    <property type="term" value="F:FAD binding"/>
    <property type="evidence" value="ECO:0007669"/>
    <property type="project" value="InterPro"/>
</dbReference>
<dbReference type="Pfam" id="PF01494">
    <property type="entry name" value="FAD_binding_3"/>
    <property type="match status" value="1"/>
</dbReference>
<dbReference type="PANTHER" id="PTHR13789">
    <property type="entry name" value="MONOOXYGENASE"/>
    <property type="match status" value="1"/>
</dbReference>
<dbReference type="PANTHER" id="PTHR13789:SF309">
    <property type="entry name" value="PUTATIVE (AFU_ORTHOLOGUE AFUA_6G14510)-RELATED"/>
    <property type="match status" value="1"/>
</dbReference>
<dbReference type="GO" id="GO:0004497">
    <property type="term" value="F:monooxygenase activity"/>
    <property type="evidence" value="ECO:0007669"/>
    <property type="project" value="UniProtKB-KW"/>
</dbReference>
<evidence type="ECO:0000259" key="3">
    <source>
        <dbReference type="Pfam" id="PF01494"/>
    </source>
</evidence>
<name>A0A2A2D554_9ACTN</name>
<reference evidence="4 5" key="1">
    <citation type="submission" date="2017-08" db="EMBL/GenBank/DDBJ databases">
        <title>Genome sequence of Streptomyces albireticuli NRRL B-1670.</title>
        <authorList>
            <person name="Graham D.E."/>
            <person name="Mahan K.M."/>
            <person name="Klingeman D.M."/>
            <person name="Hettich R.L."/>
            <person name="Parry R.J."/>
            <person name="Spain J.C."/>
        </authorList>
    </citation>
    <scope>NUCLEOTIDE SEQUENCE [LARGE SCALE GENOMIC DNA]</scope>
    <source>
        <strain evidence="4 5">NRRL B-1670</strain>
    </source>
</reference>
<comment type="caution">
    <text evidence="4">The sequence shown here is derived from an EMBL/GenBank/DDBJ whole genome shotgun (WGS) entry which is preliminary data.</text>
</comment>
<organism evidence="4 5">
    <name type="scientific">Streptomyces albireticuli</name>
    <dbReference type="NCBI Taxonomy" id="1940"/>
    <lineage>
        <taxon>Bacteria</taxon>
        <taxon>Bacillati</taxon>
        <taxon>Actinomycetota</taxon>
        <taxon>Actinomycetes</taxon>
        <taxon>Kitasatosporales</taxon>
        <taxon>Streptomycetaceae</taxon>
        <taxon>Streptomyces</taxon>
    </lineage>
</organism>
<keyword evidence="5" id="KW-1185">Reference proteome</keyword>
<sequence length="409" mass="42323">MRKLRAVVIGGGTGGLAAAAALHHRGWDVTVLERAASLEPVGAGIALAANAQRALDAFGAGDAVRALAVPLDGGLRRPGGRRLSRTDNAAAARRFGGPVVVAHRADVIALLASCLPKGAVRTGVRGELTDPGGPDRPARVTTPGKVLEADLVVGADGIHSAVRATLFPGHPAPRYTGFTTWRFVVPATALPRGAATAHETWGPGRLWGTVPLRDGRVYAYAQATAPARAQAPGGELAQLRRLFGDWHHPVPRLLAAADPAAVLRNDVHSAADPLPAYHHGRVALLGDAAHSMTPNLGQGACQAVEDAVVLAHLVTEAAAGPGGDPLSALPRYTAERLPRTTAIVRRSARVGRLACLSSRPGRALRDAALAAADRLAPHLALRGLDGVADWHPPVHPYAAQTGTRTKEAQ</sequence>
<dbReference type="EMBL" id="NSJV01000354">
    <property type="protein sequence ID" value="PAU47583.1"/>
    <property type="molecule type" value="Genomic_DNA"/>
</dbReference>
<dbReference type="InterPro" id="IPR002938">
    <property type="entry name" value="FAD-bd"/>
</dbReference>
<dbReference type="RefSeq" id="WP_095581966.1">
    <property type="nucleotide sequence ID" value="NZ_JAJQQQ010000024.1"/>
</dbReference>
<dbReference type="InterPro" id="IPR050493">
    <property type="entry name" value="FAD-dep_Monooxygenase_BioMet"/>
</dbReference>